<gene>
    <name evidence="2" type="ORF">EUA93_11505</name>
</gene>
<evidence type="ECO:0000313" key="2">
    <source>
        <dbReference type="EMBL" id="RYB94920.1"/>
    </source>
</evidence>
<evidence type="ECO:0000256" key="1">
    <source>
        <dbReference type="SAM" id="SignalP"/>
    </source>
</evidence>
<keyword evidence="3" id="KW-1185">Reference proteome</keyword>
<dbReference type="EMBL" id="SDWT01000001">
    <property type="protein sequence ID" value="RYB94920.1"/>
    <property type="molecule type" value="Genomic_DNA"/>
</dbReference>
<feature type="signal peptide" evidence="1">
    <location>
        <begin position="1"/>
        <end position="30"/>
    </location>
</feature>
<evidence type="ECO:0000313" key="3">
    <source>
        <dbReference type="Proteomes" id="UP000294071"/>
    </source>
</evidence>
<comment type="caution">
    <text evidence="2">The sequence shown here is derived from an EMBL/GenBank/DDBJ whole genome shotgun (WGS) entry which is preliminary data.</text>
</comment>
<feature type="chain" id="PRO_5038656379" evidence="1">
    <location>
        <begin position="31"/>
        <end position="227"/>
    </location>
</feature>
<dbReference type="RefSeq" id="WP_129400265.1">
    <property type="nucleotide sequence ID" value="NZ_SDWT01000001.1"/>
</dbReference>
<name>A0A4Q2RZZ4_9ACTN</name>
<organism evidence="2 3">
    <name type="scientific">Nocardioides oleivorans</name>
    <dbReference type="NCBI Taxonomy" id="273676"/>
    <lineage>
        <taxon>Bacteria</taxon>
        <taxon>Bacillati</taxon>
        <taxon>Actinomycetota</taxon>
        <taxon>Actinomycetes</taxon>
        <taxon>Propionibacteriales</taxon>
        <taxon>Nocardioidaceae</taxon>
        <taxon>Nocardioides</taxon>
    </lineage>
</organism>
<proteinExistence type="predicted"/>
<reference evidence="2 3" key="1">
    <citation type="submission" date="2019-01" db="EMBL/GenBank/DDBJ databases">
        <title>Novel species of Nocardioides.</title>
        <authorList>
            <person name="Liu Q."/>
            <person name="Xin Y.-H."/>
        </authorList>
    </citation>
    <scope>NUCLEOTIDE SEQUENCE [LARGE SCALE GENOMIC DNA]</scope>
    <source>
        <strain evidence="2 3">CGMCC 4.6882</strain>
    </source>
</reference>
<protein>
    <submittedName>
        <fullName evidence="2">Uncharacterized protein</fullName>
    </submittedName>
</protein>
<dbReference type="OrthoDB" id="3788525at2"/>
<keyword evidence="1" id="KW-0732">Signal</keyword>
<accession>A0A4Q2RZZ4</accession>
<sequence length="227" mass="24150">MSTTTRLLAGVTTAALIGVVPVALSAPARAAEPETTYTVAEPSMTAVEYGGSFDVAVDLDSTTGYSPTGGTTTLQALPAGASSWTTVATSSSPGSDFYAVEPAMNTTYKVVYSGFTASSSSADSFAASESTEFQVSVRRRITHPSGGLLLKGKVTPGYARKKVTIKASRSRTGSYKVYQRIRTDGAGKYRIKLPARDGIWYWQVSVRGDARWGGNSYIWQTEVFHRG</sequence>
<dbReference type="AlphaFoldDB" id="A0A4Q2RZZ4"/>
<dbReference type="Proteomes" id="UP000294071">
    <property type="component" value="Unassembled WGS sequence"/>
</dbReference>